<evidence type="ECO:0000256" key="6">
    <source>
        <dbReference type="ARBA" id="ARBA00022490"/>
    </source>
</evidence>
<feature type="binding site" evidence="13">
    <location>
        <begin position="578"/>
        <end position="580"/>
    </location>
    <ligand>
        <name>a peptide</name>
        <dbReference type="ChEBI" id="CHEBI:60466"/>
    </ligand>
</feature>
<dbReference type="InterPro" id="IPR034015">
    <property type="entry name" value="M1_LTA4H"/>
</dbReference>
<dbReference type="EMBL" id="FXAW01000006">
    <property type="protein sequence ID" value="SMG42369.1"/>
    <property type="molecule type" value="Genomic_DNA"/>
</dbReference>
<evidence type="ECO:0000256" key="13">
    <source>
        <dbReference type="PIRSR" id="PIRSR634015-2"/>
    </source>
</evidence>
<dbReference type="InterPro" id="IPR014782">
    <property type="entry name" value="Peptidase_M1_dom"/>
</dbReference>
<accession>A0A1X7KMJ0</accession>
<dbReference type="AlphaFoldDB" id="A0A1X7KMJ0"/>
<organism evidence="16 17">
    <name type="scientific">Marivirga sericea</name>
    <dbReference type="NCBI Taxonomy" id="1028"/>
    <lineage>
        <taxon>Bacteria</taxon>
        <taxon>Pseudomonadati</taxon>
        <taxon>Bacteroidota</taxon>
        <taxon>Cytophagia</taxon>
        <taxon>Cytophagales</taxon>
        <taxon>Marivirgaceae</taxon>
        <taxon>Marivirga</taxon>
    </lineage>
</organism>
<feature type="binding site" evidence="13">
    <location>
        <begin position="286"/>
        <end position="291"/>
    </location>
    <ligand>
        <name>a peptide</name>
        <dbReference type="ChEBI" id="CHEBI:60466"/>
    </ligand>
</feature>
<evidence type="ECO:0000256" key="9">
    <source>
        <dbReference type="ARBA" id="ARBA00022801"/>
    </source>
</evidence>
<comment type="subcellular location">
    <subcellularLocation>
        <location evidence="2">Cytoplasm</location>
    </subcellularLocation>
</comment>
<evidence type="ECO:0000256" key="14">
    <source>
        <dbReference type="PIRSR" id="PIRSR634015-3"/>
    </source>
</evidence>
<dbReference type="InterPro" id="IPR045357">
    <property type="entry name" value="Aminopeptidase_N-like_N"/>
</dbReference>
<dbReference type="InterPro" id="IPR042097">
    <property type="entry name" value="Aminopeptidase_N-like_N_sf"/>
</dbReference>
<dbReference type="OrthoDB" id="100605at2"/>
<dbReference type="InterPro" id="IPR038502">
    <property type="entry name" value="M1_LTA-4_hydro/amino_C_sf"/>
</dbReference>
<dbReference type="SUPFAM" id="SSF55486">
    <property type="entry name" value="Metalloproteases ('zincins'), catalytic domain"/>
    <property type="match status" value="1"/>
</dbReference>
<evidence type="ECO:0000256" key="7">
    <source>
        <dbReference type="ARBA" id="ARBA00022670"/>
    </source>
</evidence>
<dbReference type="PANTHER" id="PTHR45726:SF3">
    <property type="entry name" value="LEUKOTRIENE A-4 HYDROLASE"/>
    <property type="match status" value="1"/>
</dbReference>
<dbReference type="CDD" id="cd09599">
    <property type="entry name" value="M1_LTA4H"/>
    <property type="match status" value="1"/>
</dbReference>
<protein>
    <recommendedName>
        <fullName evidence="5">Aminopeptidase N</fullName>
        <ecNumber evidence="4">3.4.11.2</ecNumber>
    </recommendedName>
</protein>
<proteinExistence type="inferred from homology"/>
<dbReference type="PROSITE" id="PS51257">
    <property type="entry name" value="PROKAR_LIPOPROTEIN"/>
    <property type="match status" value="1"/>
</dbReference>
<keyword evidence="6" id="KW-0963">Cytoplasm</keyword>
<dbReference type="GO" id="GO:0006508">
    <property type="term" value="P:proteolysis"/>
    <property type="evidence" value="ECO:0007669"/>
    <property type="project" value="UniProtKB-KW"/>
</dbReference>
<feature type="binding site" evidence="13">
    <location>
        <begin position="159"/>
        <end position="161"/>
    </location>
    <ligand>
        <name>a peptide</name>
        <dbReference type="ChEBI" id="CHEBI:60466"/>
    </ligand>
</feature>
<feature type="active site" description="Proton donor" evidence="12">
    <location>
        <position position="405"/>
    </location>
</feature>
<keyword evidence="17" id="KW-1185">Reference proteome</keyword>
<dbReference type="FunFam" id="3.30.2010.30:FF:000001">
    <property type="entry name" value="Leukotriene A(4) hydrolase"/>
    <property type="match status" value="1"/>
</dbReference>
<evidence type="ECO:0000256" key="1">
    <source>
        <dbReference type="ARBA" id="ARBA00000098"/>
    </source>
</evidence>
<dbReference type="RefSeq" id="WP_085518049.1">
    <property type="nucleotide sequence ID" value="NZ_FXAW01000006.1"/>
</dbReference>
<evidence type="ECO:0000256" key="4">
    <source>
        <dbReference type="ARBA" id="ARBA00012564"/>
    </source>
</evidence>
<feature type="domain" description="Peptidase M1 leukotriene A4 hydrolase/aminopeptidase C-terminal" evidence="15">
    <location>
        <begin position="485"/>
        <end position="622"/>
    </location>
</feature>
<dbReference type="Gene3D" id="1.25.40.320">
    <property type="entry name" value="Peptidase M1, leukotriene A4 hydrolase/aminopeptidase C-terminal domain"/>
    <property type="match status" value="1"/>
</dbReference>
<evidence type="ECO:0000259" key="15">
    <source>
        <dbReference type="SMART" id="SM01263"/>
    </source>
</evidence>
<keyword evidence="16" id="KW-0031">Aminopeptidase</keyword>
<dbReference type="InterPro" id="IPR016024">
    <property type="entry name" value="ARM-type_fold"/>
</dbReference>
<feature type="active site" description="Proton acceptor" evidence="12">
    <location>
        <position position="316"/>
    </location>
</feature>
<keyword evidence="11" id="KW-0482">Metalloprotease</keyword>
<sequence length="627" mass="72458">MKKITLILLLLAGMFSCNDKKDMKSKRITTDNFTTNDPHSFARPHEAVIKHLRWDATIDFDTKSIYATALYTIRNYPDAKEIIFDTKDLTIEKVWENESDTLNFELKDEHEVLGQALHIPISKNTKSITIQYKTPPNAEALQWLSAQQTKGDAPFLFTQSQAILCRSWIPIQDSPGIRFTYEANVKVPAGNLALMSAENPQEIDSTGNYSFKMEQAIPAYLMALAVGNLEYHKTGPETGIYAEPETMTKAISDLEDLQSFLEIAEKLYGKYRWEQFDVLVLPPSFPFGGMENPRLTFATPTILSGDKSLISLIAHELAHSWSGNLVTNATWDDFWLNEGFTVYFEYRIMEELYGKDYSEMLASISYKELKQESKELIDNGNSKDTHLKLDLQGRNPDVGMTAIAYDKGYYFLRFLEGLVGRENFDAFLQQYFAEYAFRSINTELFLLYMEQYLFAKNEIELPKDLFSNWVYGAGLPENLPKANSDRFKKVEESIDKWLNTGNIDTLKTANWSTHEYLHFFHELPDSTDFNQVQELDNKFNFSENGNAEILTEWFLLAVKNEYKPAYYRMEDFLINTGRKKFLMPIYSELIKTETGNTIALNIYKKARQNYHYVSYNSLDKLLNYQTD</sequence>
<keyword evidence="7" id="KW-0645">Protease</keyword>
<dbReference type="PRINTS" id="PR00756">
    <property type="entry name" value="ALADIPTASE"/>
</dbReference>
<evidence type="ECO:0000313" key="17">
    <source>
        <dbReference type="Proteomes" id="UP000193804"/>
    </source>
</evidence>
<dbReference type="PANTHER" id="PTHR45726">
    <property type="entry name" value="LEUKOTRIENE A-4 HYDROLASE"/>
    <property type="match status" value="1"/>
</dbReference>
<dbReference type="Pfam" id="PF09127">
    <property type="entry name" value="Leuk-A4-hydro_C"/>
    <property type="match status" value="1"/>
</dbReference>
<comment type="catalytic activity">
    <reaction evidence="1">
        <text>Release of an N-terminal amino acid, Xaa-|-Yaa- from a peptide, amide or arylamide. Xaa is preferably Ala, but may be most amino acids including Pro (slow action). When a terminal hydrophobic residue is followed by a prolyl residue, the two may be released as an intact Xaa-Pro dipeptide.</text>
        <dbReference type="EC" id="3.4.11.2"/>
    </reaction>
</comment>
<dbReference type="Gene3D" id="2.60.40.1730">
    <property type="entry name" value="tricorn interacting facor f3 domain"/>
    <property type="match status" value="1"/>
</dbReference>
<dbReference type="EC" id="3.4.11.2" evidence="4"/>
<evidence type="ECO:0000256" key="2">
    <source>
        <dbReference type="ARBA" id="ARBA00004496"/>
    </source>
</evidence>
<dbReference type="InterPro" id="IPR001930">
    <property type="entry name" value="Peptidase_M1"/>
</dbReference>
<dbReference type="GO" id="GO:0008270">
    <property type="term" value="F:zinc ion binding"/>
    <property type="evidence" value="ECO:0007669"/>
    <property type="project" value="InterPro"/>
</dbReference>
<comment type="similarity">
    <text evidence="3">Belongs to the peptidase M1 family.</text>
</comment>
<dbReference type="InterPro" id="IPR027268">
    <property type="entry name" value="Peptidase_M4/M1_CTD_sf"/>
</dbReference>
<evidence type="ECO:0000256" key="8">
    <source>
        <dbReference type="ARBA" id="ARBA00022723"/>
    </source>
</evidence>
<dbReference type="GO" id="GO:0008237">
    <property type="term" value="F:metallopeptidase activity"/>
    <property type="evidence" value="ECO:0007669"/>
    <property type="project" value="UniProtKB-KW"/>
</dbReference>
<dbReference type="Pfam" id="PF17900">
    <property type="entry name" value="Peptidase_M1_N"/>
    <property type="match status" value="1"/>
</dbReference>
<feature type="binding site" evidence="14">
    <location>
        <position position="338"/>
    </location>
    <ligand>
        <name>Zn(2+)</name>
        <dbReference type="ChEBI" id="CHEBI:29105"/>
        <note>catalytic</note>
    </ligand>
</feature>
<keyword evidence="10 14" id="KW-0862">Zinc</keyword>
<evidence type="ECO:0000256" key="11">
    <source>
        <dbReference type="ARBA" id="ARBA00023049"/>
    </source>
</evidence>
<dbReference type="SUPFAM" id="SSF48371">
    <property type="entry name" value="ARM repeat"/>
    <property type="match status" value="1"/>
</dbReference>
<dbReference type="InterPro" id="IPR049980">
    <property type="entry name" value="LTA4H_cat"/>
</dbReference>
<dbReference type="GO" id="GO:0016285">
    <property type="term" value="F:alanyl aminopeptidase activity"/>
    <property type="evidence" value="ECO:0007669"/>
    <property type="project" value="UniProtKB-EC"/>
</dbReference>
<dbReference type="GO" id="GO:0005737">
    <property type="term" value="C:cytoplasm"/>
    <property type="evidence" value="ECO:0007669"/>
    <property type="project" value="UniProtKB-SubCell"/>
</dbReference>
<dbReference type="Gene3D" id="3.30.2010.30">
    <property type="match status" value="1"/>
</dbReference>
<dbReference type="Proteomes" id="UP000193804">
    <property type="component" value="Unassembled WGS sequence"/>
</dbReference>
<dbReference type="SUPFAM" id="SSF63737">
    <property type="entry name" value="Leukotriene A4 hydrolase N-terminal domain"/>
    <property type="match status" value="1"/>
</dbReference>
<reference evidence="17" key="1">
    <citation type="submission" date="2017-04" db="EMBL/GenBank/DDBJ databases">
        <authorList>
            <person name="Varghese N."/>
            <person name="Submissions S."/>
        </authorList>
    </citation>
    <scope>NUCLEOTIDE SEQUENCE [LARGE SCALE GENOMIC DNA]</scope>
    <source>
        <strain evidence="17">DSM 4125</strain>
    </source>
</reference>
<dbReference type="SMART" id="SM01263">
    <property type="entry name" value="Leuk-A4-hydro_C"/>
    <property type="match status" value="1"/>
</dbReference>
<evidence type="ECO:0000256" key="5">
    <source>
        <dbReference type="ARBA" id="ARBA00015611"/>
    </source>
</evidence>
<gene>
    <name evidence="16" type="ORF">SAMN05661096_02889</name>
</gene>
<evidence type="ECO:0000313" key="16">
    <source>
        <dbReference type="EMBL" id="SMG42369.1"/>
    </source>
</evidence>
<evidence type="ECO:0000256" key="3">
    <source>
        <dbReference type="ARBA" id="ARBA00010136"/>
    </source>
</evidence>
<comment type="cofactor">
    <cofactor evidence="14">
        <name>Zn(2+)</name>
        <dbReference type="ChEBI" id="CHEBI:29105"/>
    </cofactor>
    <text evidence="14">Binds 1 zinc ion per subunit.</text>
</comment>
<name>A0A1X7KMJ0_9BACT</name>
<dbReference type="Pfam" id="PF01433">
    <property type="entry name" value="Peptidase_M1"/>
    <property type="match status" value="1"/>
</dbReference>
<dbReference type="STRING" id="1028.SAMN05661096_02889"/>
<feature type="binding site" evidence="14">
    <location>
        <position position="315"/>
    </location>
    <ligand>
        <name>Zn(2+)</name>
        <dbReference type="ChEBI" id="CHEBI:29105"/>
        <note>catalytic</note>
    </ligand>
</feature>
<dbReference type="Gene3D" id="1.10.390.10">
    <property type="entry name" value="Neutral Protease Domain 2"/>
    <property type="match status" value="1"/>
</dbReference>
<evidence type="ECO:0000256" key="10">
    <source>
        <dbReference type="ARBA" id="ARBA00022833"/>
    </source>
</evidence>
<dbReference type="InterPro" id="IPR015211">
    <property type="entry name" value="Peptidase_M1_C"/>
</dbReference>
<evidence type="ECO:0000256" key="12">
    <source>
        <dbReference type="PIRSR" id="PIRSR634015-1"/>
    </source>
</evidence>
<keyword evidence="9" id="KW-0378">Hydrolase</keyword>
<feature type="binding site" evidence="14">
    <location>
        <position position="319"/>
    </location>
    <ligand>
        <name>Zn(2+)</name>
        <dbReference type="ChEBI" id="CHEBI:29105"/>
        <note>catalytic</note>
    </ligand>
</feature>
<keyword evidence="8 14" id="KW-0479">Metal-binding</keyword>